<evidence type="ECO:0000313" key="3">
    <source>
        <dbReference type="Proteomes" id="UP000636800"/>
    </source>
</evidence>
<accession>A0A835RXE7</accession>
<dbReference type="AlphaFoldDB" id="A0A835RXE7"/>
<dbReference type="GO" id="GO:0016567">
    <property type="term" value="P:protein ubiquitination"/>
    <property type="evidence" value="ECO:0007669"/>
    <property type="project" value="UniProtKB-UniPathway"/>
</dbReference>
<dbReference type="UniPathway" id="UPA00143"/>
<gene>
    <name evidence="2" type="ORF">HPP92_000996</name>
</gene>
<evidence type="ECO:0000313" key="2">
    <source>
        <dbReference type="EMBL" id="KAG0496305.1"/>
    </source>
</evidence>
<keyword evidence="3" id="KW-1185">Reference proteome</keyword>
<evidence type="ECO:0000256" key="1">
    <source>
        <dbReference type="ARBA" id="ARBA00004906"/>
    </source>
</evidence>
<sequence>MFLFIFSSTGSGFGFCSGSCGGLAARLREVKRADSLGSDNSEKREAGELCRGGGGQDDATCDLVMSVVLQSTISIPRCASAWISLSNGKETSRVSFNIGDSSTSDVVVRLRTQEGRDCRFYCHSEVLIEKSKYFAERLSEDWPTCQIIDSRSCVEVYCQELDFDFHVTAIRMFYVKEPHTWYGVRNALGILQVAIHLGCQQMICACVDYLEAVPWEEAEEEEILKTIPKLGEQYNRILSRLQPINQASLVDIFISTIRFATSPCPKSLQELKSSAQEQLEYLLTEDDDPALFTLENQFIRSQVKDCIKGLLSRFSASTKSMLGLSIDPLPETDVHEFWSHLCDFSWACQTLGKMEMKDLVQYWVDASVDLVRAAEVAKSVSREMAVEMKLVEVVYKVFETIGFGNAIVPTKGRTTVVKVWLPFIQRVRPLIEEYSSIDDKESTRAKLDGEIWQGLESAFVSILLTLPSSEQAGILSDWLRSEFAGYPNLTDAFEIWCYRTKIARRRLAAIGQPSGGSML</sequence>
<comment type="pathway">
    <text evidence="1">Protein modification; protein ubiquitination.</text>
</comment>
<evidence type="ECO:0008006" key="4">
    <source>
        <dbReference type="Google" id="ProtNLM"/>
    </source>
</evidence>
<proteinExistence type="predicted"/>
<dbReference type="PANTHER" id="PTHR31060">
    <property type="entry name" value="OSJNBA0011J08.25 PROTEIN-RELATED"/>
    <property type="match status" value="1"/>
</dbReference>
<dbReference type="PANTHER" id="PTHR31060:SF30">
    <property type="entry name" value="OS07G0668800 PROTEIN"/>
    <property type="match status" value="1"/>
</dbReference>
<dbReference type="Gene3D" id="3.30.710.10">
    <property type="entry name" value="Potassium Channel Kv1.1, Chain A"/>
    <property type="match status" value="1"/>
</dbReference>
<dbReference type="OrthoDB" id="2017571at2759"/>
<dbReference type="InterPro" id="IPR038920">
    <property type="entry name" value="At3g05675-like"/>
</dbReference>
<dbReference type="SUPFAM" id="SSF54695">
    <property type="entry name" value="POZ domain"/>
    <property type="match status" value="1"/>
</dbReference>
<dbReference type="InterPro" id="IPR011333">
    <property type="entry name" value="SKP1/BTB/POZ_sf"/>
</dbReference>
<dbReference type="EMBL" id="JADCNL010000001">
    <property type="protein sequence ID" value="KAG0496305.1"/>
    <property type="molecule type" value="Genomic_DNA"/>
</dbReference>
<organism evidence="2 3">
    <name type="scientific">Vanilla planifolia</name>
    <name type="common">Vanilla</name>
    <dbReference type="NCBI Taxonomy" id="51239"/>
    <lineage>
        <taxon>Eukaryota</taxon>
        <taxon>Viridiplantae</taxon>
        <taxon>Streptophyta</taxon>
        <taxon>Embryophyta</taxon>
        <taxon>Tracheophyta</taxon>
        <taxon>Spermatophyta</taxon>
        <taxon>Magnoliopsida</taxon>
        <taxon>Liliopsida</taxon>
        <taxon>Asparagales</taxon>
        <taxon>Orchidaceae</taxon>
        <taxon>Vanilloideae</taxon>
        <taxon>Vanilleae</taxon>
        <taxon>Vanilla</taxon>
    </lineage>
</organism>
<protein>
    <recommendedName>
        <fullName evidence="4">BTB/POZ domain-containing protein</fullName>
    </recommendedName>
</protein>
<name>A0A835RXE7_VANPL</name>
<dbReference type="Proteomes" id="UP000636800">
    <property type="component" value="Chromosome 1"/>
</dbReference>
<comment type="caution">
    <text evidence="2">The sequence shown here is derived from an EMBL/GenBank/DDBJ whole genome shotgun (WGS) entry which is preliminary data.</text>
</comment>
<reference evidence="2 3" key="1">
    <citation type="journal article" date="2020" name="Nat. Food">
        <title>A phased Vanilla planifolia genome enables genetic improvement of flavour and production.</title>
        <authorList>
            <person name="Hasing T."/>
            <person name="Tang H."/>
            <person name="Brym M."/>
            <person name="Khazi F."/>
            <person name="Huang T."/>
            <person name="Chambers A.H."/>
        </authorList>
    </citation>
    <scope>NUCLEOTIDE SEQUENCE [LARGE SCALE GENOMIC DNA]</scope>
    <source>
        <tissue evidence="2">Leaf</tissue>
    </source>
</reference>